<evidence type="ECO:0000313" key="3">
    <source>
        <dbReference type="Proteomes" id="UP000541810"/>
    </source>
</evidence>
<protein>
    <recommendedName>
        <fullName evidence="4">Type II secretion system protein</fullName>
    </recommendedName>
</protein>
<keyword evidence="3" id="KW-1185">Reference proteome</keyword>
<organism evidence="2 3">
    <name type="scientific">Algisphaera agarilytica</name>
    <dbReference type="NCBI Taxonomy" id="1385975"/>
    <lineage>
        <taxon>Bacteria</taxon>
        <taxon>Pseudomonadati</taxon>
        <taxon>Planctomycetota</taxon>
        <taxon>Phycisphaerae</taxon>
        <taxon>Phycisphaerales</taxon>
        <taxon>Phycisphaeraceae</taxon>
        <taxon>Algisphaera</taxon>
    </lineage>
</organism>
<keyword evidence="1" id="KW-0812">Transmembrane</keyword>
<accession>A0A7X0H4U1</accession>
<evidence type="ECO:0008006" key="4">
    <source>
        <dbReference type="Google" id="ProtNLM"/>
    </source>
</evidence>
<name>A0A7X0H4U1_9BACT</name>
<sequence>MKPYRTHSQQPAFSLVETAIATLLVGGLFVVAMNMVGASRITQSRYADREQAIILAEDMLNEILALPYEDPEGGIVFGIELGELLGLRSSLDDIDDYHQFSQSPPADAQGKAIPGADRFTREVLVYWVEADSPAVPHPSETGVKRVVVQVSIGEKKLAQLAGLATSAWPEVTAMTEGTP</sequence>
<comment type="caution">
    <text evidence="2">The sequence shown here is derived from an EMBL/GenBank/DDBJ whole genome shotgun (WGS) entry which is preliminary data.</text>
</comment>
<dbReference type="Proteomes" id="UP000541810">
    <property type="component" value="Unassembled WGS sequence"/>
</dbReference>
<proteinExistence type="predicted"/>
<dbReference type="AlphaFoldDB" id="A0A7X0H4U1"/>
<gene>
    <name evidence="2" type="ORF">HNQ40_001065</name>
</gene>
<keyword evidence="1" id="KW-0472">Membrane</keyword>
<evidence type="ECO:0000313" key="2">
    <source>
        <dbReference type="EMBL" id="MBB6429259.1"/>
    </source>
</evidence>
<feature type="transmembrane region" description="Helical" evidence="1">
    <location>
        <begin position="12"/>
        <end position="36"/>
    </location>
</feature>
<dbReference type="EMBL" id="JACHGY010000001">
    <property type="protein sequence ID" value="MBB6429259.1"/>
    <property type="molecule type" value="Genomic_DNA"/>
</dbReference>
<reference evidence="2 3" key="1">
    <citation type="submission" date="2020-08" db="EMBL/GenBank/DDBJ databases">
        <title>Genomic Encyclopedia of Type Strains, Phase IV (KMG-IV): sequencing the most valuable type-strain genomes for metagenomic binning, comparative biology and taxonomic classification.</title>
        <authorList>
            <person name="Goeker M."/>
        </authorList>
    </citation>
    <scope>NUCLEOTIDE SEQUENCE [LARGE SCALE GENOMIC DNA]</scope>
    <source>
        <strain evidence="2 3">DSM 103725</strain>
    </source>
</reference>
<dbReference type="RefSeq" id="WP_184676845.1">
    <property type="nucleotide sequence ID" value="NZ_JACHGY010000001.1"/>
</dbReference>
<evidence type="ECO:0000256" key="1">
    <source>
        <dbReference type="SAM" id="Phobius"/>
    </source>
</evidence>
<keyword evidence="1" id="KW-1133">Transmembrane helix</keyword>